<dbReference type="Gene3D" id="1.20.1280.20">
    <property type="entry name" value="HscB, C-terminal domain"/>
    <property type="match status" value="1"/>
</dbReference>
<keyword evidence="6" id="KW-0143">Chaperone</keyword>
<dbReference type="GO" id="GO:0044571">
    <property type="term" value="P:[2Fe-2S] cluster assembly"/>
    <property type="evidence" value="ECO:0007669"/>
    <property type="project" value="InterPro"/>
</dbReference>
<dbReference type="CDD" id="cd06257">
    <property type="entry name" value="DnaJ"/>
    <property type="match status" value="1"/>
</dbReference>
<evidence type="ECO:0000259" key="7">
    <source>
        <dbReference type="PROSITE" id="PS50076"/>
    </source>
</evidence>
<proteinExistence type="inferred from homology"/>
<keyword evidence="5" id="KW-0496">Mitochondrion</keyword>
<dbReference type="GO" id="GO:0005739">
    <property type="term" value="C:mitochondrion"/>
    <property type="evidence" value="ECO:0007669"/>
    <property type="project" value="UniProtKB-SubCell"/>
</dbReference>
<dbReference type="FunFam" id="1.20.1280.20:FF:000002">
    <property type="entry name" value="HscB mitochondrial iron-sulfur cluster co-chaperone"/>
    <property type="match status" value="1"/>
</dbReference>
<evidence type="ECO:0000313" key="9">
    <source>
        <dbReference type="Proteomes" id="UP000005408"/>
    </source>
</evidence>
<organism evidence="8 9">
    <name type="scientific">Magallana gigas</name>
    <name type="common">Pacific oyster</name>
    <name type="synonym">Crassostrea gigas</name>
    <dbReference type="NCBI Taxonomy" id="29159"/>
    <lineage>
        <taxon>Eukaryota</taxon>
        <taxon>Metazoa</taxon>
        <taxon>Spiralia</taxon>
        <taxon>Lophotrochozoa</taxon>
        <taxon>Mollusca</taxon>
        <taxon>Bivalvia</taxon>
        <taxon>Autobranchia</taxon>
        <taxon>Pteriomorphia</taxon>
        <taxon>Ostreida</taxon>
        <taxon>Ostreoidea</taxon>
        <taxon>Ostreidae</taxon>
        <taxon>Magallana</taxon>
    </lineage>
</organism>
<evidence type="ECO:0000256" key="3">
    <source>
        <dbReference type="ARBA" id="ARBA00010476"/>
    </source>
</evidence>
<dbReference type="InterPro" id="IPR009073">
    <property type="entry name" value="HscB_oligo_C"/>
</dbReference>
<dbReference type="SUPFAM" id="SSF47144">
    <property type="entry name" value="HSC20 (HSCB), C-terminal oligomerisation domain"/>
    <property type="match status" value="1"/>
</dbReference>
<dbReference type="InterPro" id="IPR001623">
    <property type="entry name" value="DnaJ_domain"/>
</dbReference>
<dbReference type="EnsemblMetazoa" id="G10077.17">
    <property type="protein sequence ID" value="G10077.17:cds"/>
    <property type="gene ID" value="G10077"/>
</dbReference>
<evidence type="ECO:0000256" key="2">
    <source>
        <dbReference type="ARBA" id="ARBA00004496"/>
    </source>
</evidence>
<dbReference type="InterPro" id="IPR004640">
    <property type="entry name" value="HscB"/>
</dbReference>
<comment type="similarity">
    <text evidence="3">Belongs to the HscB family.</text>
</comment>
<protein>
    <recommendedName>
        <fullName evidence="7">J domain-containing protein</fullName>
    </recommendedName>
</protein>
<dbReference type="InterPro" id="IPR036869">
    <property type="entry name" value="J_dom_sf"/>
</dbReference>
<name>A0A8W8HLI1_MAGGI</name>
<evidence type="ECO:0000256" key="1">
    <source>
        <dbReference type="ARBA" id="ARBA00004173"/>
    </source>
</evidence>
<dbReference type="AlphaFoldDB" id="A0A8W8HLI1"/>
<dbReference type="PANTHER" id="PTHR14021">
    <property type="entry name" value="IRON-SULFUR CLUSTER CO-CHAPERONE PROTEIN HSCB"/>
    <property type="match status" value="1"/>
</dbReference>
<reference evidence="8" key="1">
    <citation type="submission" date="2022-08" db="UniProtKB">
        <authorList>
            <consortium name="EnsemblMetazoa"/>
        </authorList>
    </citation>
    <scope>IDENTIFICATION</scope>
    <source>
        <strain evidence="8">05x7-T-G4-1.051#20</strain>
    </source>
</reference>
<dbReference type="Proteomes" id="UP000005408">
    <property type="component" value="Unassembled WGS sequence"/>
</dbReference>
<dbReference type="HAMAP" id="MF_00682">
    <property type="entry name" value="HscB"/>
    <property type="match status" value="1"/>
</dbReference>
<keyword evidence="4" id="KW-0963">Cytoplasm</keyword>
<evidence type="ECO:0000256" key="5">
    <source>
        <dbReference type="ARBA" id="ARBA00023128"/>
    </source>
</evidence>
<dbReference type="Pfam" id="PF07743">
    <property type="entry name" value="HSCB_C"/>
    <property type="match status" value="1"/>
</dbReference>
<keyword evidence="9" id="KW-1185">Reference proteome</keyword>
<dbReference type="GO" id="GO:0051087">
    <property type="term" value="F:protein-folding chaperone binding"/>
    <property type="evidence" value="ECO:0007669"/>
    <property type="project" value="InterPro"/>
</dbReference>
<dbReference type="Pfam" id="PF00226">
    <property type="entry name" value="DnaJ"/>
    <property type="match status" value="1"/>
</dbReference>
<dbReference type="PANTHER" id="PTHR14021:SF15">
    <property type="entry name" value="IRON-SULFUR CLUSTER CO-CHAPERONE PROTEIN HSCB"/>
    <property type="match status" value="1"/>
</dbReference>
<feature type="domain" description="J" evidence="7">
    <location>
        <begin position="107"/>
        <end position="179"/>
    </location>
</feature>
<dbReference type="Gene3D" id="1.10.287.110">
    <property type="entry name" value="DnaJ domain"/>
    <property type="match status" value="1"/>
</dbReference>
<dbReference type="PROSITE" id="PS50076">
    <property type="entry name" value="DNAJ_2"/>
    <property type="match status" value="1"/>
</dbReference>
<evidence type="ECO:0000256" key="6">
    <source>
        <dbReference type="ARBA" id="ARBA00023186"/>
    </source>
</evidence>
<accession>A0A8W8HLI1</accession>
<dbReference type="GO" id="GO:0051259">
    <property type="term" value="P:protein complex oligomerization"/>
    <property type="evidence" value="ECO:0007669"/>
    <property type="project" value="InterPro"/>
</dbReference>
<sequence>MAAPFRNCSRLAANLRSKLPSVVNGTHSNHGECLRNRLSAGISVKRADSIFCFYNQRTFTLSQTNVNRRQYSTISERTCWKCGNKVDNNEELFFCKCGVVQDIKGLTFFELMGIPESFDIDVTSLTQKYRDLQRQLHPDKHTLKSEKEKQIAEEQSSCVNKAYFTLLKPLPRAQYLLERRGVPIEEDNSEADQAFLMEIMEVNEDIMDADTPDALQPIQMSNDLNIKNCVSEISKAFSNNNIDKAKEWTIRLKYFKNINDKIIVISLSNFRLHVILEALISAYCAISECLFVCCRKTI</sequence>
<dbReference type="SUPFAM" id="SSF46565">
    <property type="entry name" value="Chaperone J-domain"/>
    <property type="match status" value="1"/>
</dbReference>
<evidence type="ECO:0000256" key="4">
    <source>
        <dbReference type="ARBA" id="ARBA00022490"/>
    </source>
</evidence>
<evidence type="ECO:0000313" key="8">
    <source>
        <dbReference type="EnsemblMetazoa" id="G10077.17:cds"/>
    </source>
</evidence>
<dbReference type="InterPro" id="IPR036386">
    <property type="entry name" value="HscB_C_sf"/>
</dbReference>
<dbReference type="GO" id="GO:0001671">
    <property type="term" value="F:ATPase activator activity"/>
    <property type="evidence" value="ECO:0007669"/>
    <property type="project" value="InterPro"/>
</dbReference>
<comment type="subcellular location">
    <subcellularLocation>
        <location evidence="2">Cytoplasm</location>
    </subcellularLocation>
    <subcellularLocation>
        <location evidence="1">Mitochondrion</location>
    </subcellularLocation>
</comment>
<dbReference type="SMART" id="SM00271">
    <property type="entry name" value="DnaJ"/>
    <property type="match status" value="1"/>
</dbReference>
<dbReference type="NCBIfam" id="TIGR00714">
    <property type="entry name" value="hscB"/>
    <property type="match status" value="1"/>
</dbReference>